<dbReference type="Proteomes" id="UP001285352">
    <property type="component" value="Unassembled WGS sequence"/>
</dbReference>
<accession>A0ABU4V3K5</accession>
<evidence type="ECO:0000313" key="3">
    <source>
        <dbReference type="Proteomes" id="UP001285352"/>
    </source>
</evidence>
<organism evidence="2 3">
    <name type="scientific">Lentzea sokolovensis</name>
    <dbReference type="NCBI Taxonomy" id="3095429"/>
    <lineage>
        <taxon>Bacteria</taxon>
        <taxon>Bacillati</taxon>
        <taxon>Actinomycetota</taxon>
        <taxon>Actinomycetes</taxon>
        <taxon>Pseudonocardiales</taxon>
        <taxon>Pseudonocardiaceae</taxon>
        <taxon>Lentzea</taxon>
    </lineage>
</organism>
<comment type="caution">
    <text evidence="2">The sequence shown here is derived from an EMBL/GenBank/DDBJ whole genome shotgun (WGS) entry which is preliminary data.</text>
</comment>
<keyword evidence="1" id="KW-0812">Transmembrane</keyword>
<protein>
    <submittedName>
        <fullName evidence="2">Uncharacterized protein</fullName>
    </submittedName>
</protein>
<feature type="transmembrane region" description="Helical" evidence="1">
    <location>
        <begin position="12"/>
        <end position="33"/>
    </location>
</feature>
<keyword evidence="1" id="KW-0472">Membrane</keyword>
<reference evidence="2 3" key="1">
    <citation type="submission" date="2023-11" db="EMBL/GenBank/DDBJ databases">
        <title>Lentzea sokolovensis, sp. nov., Lentzea kristufkii, sp. nov., and Lentzea miocenensis, sp. nov., rare actinobacteria from Sokolov Coal Basin, Miocene lacustrine sediment, Czech Republic.</title>
        <authorList>
            <person name="Lara A."/>
            <person name="Kotroba L."/>
            <person name="Nouioui I."/>
            <person name="Neumann-Schaal M."/>
            <person name="Mast Y."/>
            <person name="Chronakova A."/>
        </authorList>
    </citation>
    <scope>NUCLEOTIDE SEQUENCE [LARGE SCALE GENOMIC DNA]</scope>
    <source>
        <strain evidence="2 3">BCCO 10_0061</strain>
    </source>
</reference>
<dbReference type="EMBL" id="JAXAVU010000012">
    <property type="protein sequence ID" value="MDX8146383.1"/>
    <property type="molecule type" value="Genomic_DNA"/>
</dbReference>
<keyword evidence="1" id="KW-1133">Transmembrane helix</keyword>
<proteinExistence type="predicted"/>
<name>A0ABU4V3K5_9PSEU</name>
<keyword evidence="3" id="KW-1185">Reference proteome</keyword>
<evidence type="ECO:0000313" key="2">
    <source>
        <dbReference type="EMBL" id="MDX8146383.1"/>
    </source>
</evidence>
<gene>
    <name evidence="2" type="ORF">SK854_30015</name>
</gene>
<evidence type="ECO:0000256" key="1">
    <source>
        <dbReference type="SAM" id="Phobius"/>
    </source>
</evidence>
<dbReference type="RefSeq" id="WP_319978468.1">
    <property type="nucleotide sequence ID" value="NZ_JAXAVU010000012.1"/>
</dbReference>
<sequence>MSERLRRSLRALIWPAMRLLIWGAMATAVFIALSKGQDPLTVLALLGCTASAAEPIARWVQSATTVRVPQVGTSSPETAS</sequence>